<dbReference type="InterPro" id="IPR006009">
    <property type="entry name" value="GlcNAc_MurG"/>
</dbReference>
<comment type="pathway">
    <text evidence="10">Cell wall biogenesis; peptidoglycan biosynthesis.</text>
</comment>
<dbReference type="InterPro" id="IPR004276">
    <property type="entry name" value="GlycoTrans_28_N"/>
</dbReference>
<comment type="subcellular location">
    <subcellularLocation>
        <location evidence="10">Cell membrane</location>
        <topology evidence="10">Peripheral membrane protein</topology>
        <orientation evidence="10">Cytoplasmic side</orientation>
    </subcellularLocation>
</comment>
<dbReference type="EC" id="2.4.1.227" evidence="10"/>
<keyword evidence="2 10" id="KW-0132">Cell division</keyword>
<keyword evidence="3 10" id="KW-0328">Glycosyltransferase</keyword>
<evidence type="ECO:0000256" key="3">
    <source>
        <dbReference type="ARBA" id="ARBA00022676"/>
    </source>
</evidence>
<evidence type="ECO:0000256" key="2">
    <source>
        <dbReference type="ARBA" id="ARBA00022618"/>
    </source>
</evidence>
<comment type="function">
    <text evidence="10">Cell wall formation. Catalyzes the transfer of a GlcNAc subunit on undecaprenyl-pyrophosphoryl-MurNAc-pentapeptide (lipid intermediate I) to form undecaprenyl-pyrophosphoryl-MurNAc-(pentapeptide)GlcNAc (lipid intermediate II).</text>
</comment>
<dbReference type="SUPFAM" id="SSF53756">
    <property type="entry name" value="UDP-Glycosyltransferase/glycogen phosphorylase"/>
    <property type="match status" value="1"/>
</dbReference>
<dbReference type="PANTHER" id="PTHR21015:SF22">
    <property type="entry name" value="GLYCOSYLTRANSFERASE"/>
    <property type="match status" value="1"/>
</dbReference>
<evidence type="ECO:0000256" key="5">
    <source>
        <dbReference type="ARBA" id="ARBA00022960"/>
    </source>
</evidence>
<keyword evidence="6 10" id="KW-0573">Peptidoglycan synthesis</keyword>
<comment type="catalytic activity">
    <reaction evidence="10">
        <text>di-trans,octa-cis-undecaprenyl diphospho-N-acetyl-alpha-D-muramoyl-L-alanyl-D-glutamyl-meso-2,6-diaminopimeloyl-D-alanyl-D-alanine + UDP-N-acetyl-alpha-D-glucosamine = di-trans,octa-cis-undecaprenyl diphospho-[N-acetyl-alpha-D-glucosaminyl-(1-&gt;4)]-N-acetyl-alpha-D-muramoyl-L-alanyl-D-glutamyl-meso-2,6-diaminopimeloyl-D-alanyl-D-alanine + UDP + H(+)</text>
        <dbReference type="Rhea" id="RHEA:31227"/>
        <dbReference type="ChEBI" id="CHEBI:15378"/>
        <dbReference type="ChEBI" id="CHEBI:57705"/>
        <dbReference type="ChEBI" id="CHEBI:58223"/>
        <dbReference type="ChEBI" id="CHEBI:61387"/>
        <dbReference type="ChEBI" id="CHEBI:61388"/>
        <dbReference type="EC" id="2.4.1.227"/>
    </reaction>
</comment>
<dbReference type="Proteomes" id="UP001596364">
    <property type="component" value="Unassembled WGS sequence"/>
</dbReference>
<feature type="binding site" evidence="10">
    <location>
        <position position="163"/>
    </location>
    <ligand>
        <name>UDP-N-acetyl-alpha-D-glucosamine</name>
        <dbReference type="ChEBI" id="CHEBI:57705"/>
    </ligand>
</feature>
<evidence type="ECO:0000256" key="10">
    <source>
        <dbReference type="HAMAP-Rule" id="MF_00033"/>
    </source>
</evidence>
<reference evidence="14" key="1">
    <citation type="journal article" date="2019" name="Int. J. Syst. Evol. Microbiol.">
        <title>The Global Catalogue of Microorganisms (GCM) 10K type strain sequencing project: providing services to taxonomists for standard genome sequencing and annotation.</title>
        <authorList>
            <consortium name="The Broad Institute Genomics Platform"/>
            <consortium name="The Broad Institute Genome Sequencing Center for Infectious Disease"/>
            <person name="Wu L."/>
            <person name="Ma J."/>
        </authorList>
    </citation>
    <scope>NUCLEOTIDE SEQUENCE [LARGE SCALE GENOMIC DNA]</scope>
    <source>
        <strain evidence="14">CGMCC 1.16031</strain>
    </source>
</reference>
<keyword evidence="8 10" id="KW-0131">Cell cycle</keyword>
<feature type="binding site" evidence="10">
    <location>
        <position position="187"/>
    </location>
    <ligand>
        <name>UDP-N-acetyl-alpha-D-glucosamine</name>
        <dbReference type="ChEBI" id="CHEBI:57705"/>
    </ligand>
</feature>
<name>A0ABW1XJK9_9ALTE</name>
<dbReference type="Pfam" id="PF04101">
    <property type="entry name" value="Glyco_tran_28_C"/>
    <property type="match status" value="1"/>
</dbReference>
<comment type="caution">
    <text evidence="13">The sequence shown here is derived from an EMBL/GenBank/DDBJ whole genome shotgun (WGS) entry which is preliminary data.</text>
</comment>
<evidence type="ECO:0000259" key="11">
    <source>
        <dbReference type="Pfam" id="PF03033"/>
    </source>
</evidence>
<dbReference type="CDD" id="cd03785">
    <property type="entry name" value="GT28_MurG"/>
    <property type="match status" value="1"/>
</dbReference>
<keyword evidence="5 10" id="KW-0133">Cell shape</keyword>
<dbReference type="NCBIfam" id="TIGR01133">
    <property type="entry name" value="murG"/>
    <property type="match status" value="1"/>
</dbReference>
<dbReference type="GO" id="GO:0016757">
    <property type="term" value="F:glycosyltransferase activity"/>
    <property type="evidence" value="ECO:0007669"/>
    <property type="project" value="UniProtKB-KW"/>
</dbReference>
<dbReference type="InterPro" id="IPR007235">
    <property type="entry name" value="Glyco_trans_28_C"/>
</dbReference>
<evidence type="ECO:0000256" key="4">
    <source>
        <dbReference type="ARBA" id="ARBA00022679"/>
    </source>
</evidence>
<protein>
    <recommendedName>
        <fullName evidence="10">UDP-N-acetylglucosamine--N-acetylmuramyl-(pentapeptide) pyrophosphoryl-undecaprenol N-acetylglucosamine transferase</fullName>
        <ecNumber evidence="10">2.4.1.227</ecNumber>
    </recommendedName>
    <alternativeName>
        <fullName evidence="10">Undecaprenyl-PP-MurNAc-pentapeptide-UDPGlcNAc GlcNAc transferase</fullName>
    </alternativeName>
</protein>
<evidence type="ECO:0000256" key="9">
    <source>
        <dbReference type="ARBA" id="ARBA00023316"/>
    </source>
</evidence>
<evidence type="ECO:0000256" key="8">
    <source>
        <dbReference type="ARBA" id="ARBA00023306"/>
    </source>
</evidence>
<feature type="binding site" evidence="10">
    <location>
        <begin position="257"/>
        <end position="262"/>
    </location>
    <ligand>
        <name>UDP-N-acetyl-alpha-D-glucosamine</name>
        <dbReference type="ChEBI" id="CHEBI:57705"/>
    </ligand>
</feature>
<evidence type="ECO:0000259" key="12">
    <source>
        <dbReference type="Pfam" id="PF04101"/>
    </source>
</evidence>
<evidence type="ECO:0000313" key="13">
    <source>
        <dbReference type="EMBL" id="MFC6438965.1"/>
    </source>
</evidence>
<gene>
    <name evidence="10 13" type="primary">murG</name>
    <name evidence="13" type="ORF">ACFP85_02210</name>
</gene>
<evidence type="ECO:0000313" key="14">
    <source>
        <dbReference type="Proteomes" id="UP001596364"/>
    </source>
</evidence>
<keyword evidence="9 10" id="KW-0961">Cell wall biogenesis/degradation</keyword>
<feature type="binding site" evidence="10">
    <location>
        <position position="238"/>
    </location>
    <ligand>
        <name>UDP-N-acetyl-alpha-D-glucosamine</name>
        <dbReference type="ChEBI" id="CHEBI:57705"/>
    </ligand>
</feature>
<feature type="binding site" evidence="10">
    <location>
        <position position="283"/>
    </location>
    <ligand>
        <name>UDP-N-acetyl-alpha-D-glucosamine</name>
        <dbReference type="ChEBI" id="CHEBI:57705"/>
    </ligand>
</feature>
<feature type="domain" description="Glycosyl transferase family 28 C-terminal" evidence="12">
    <location>
        <begin position="181"/>
        <end position="338"/>
    </location>
</feature>
<feature type="binding site" evidence="10">
    <location>
        <position position="124"/>
    </location>
    <ligand>
        <name>UDP-N-acetyl-alpha-D-glucosamine</name>
        <dbReference type="ChEBI" id="CHEBI:57705"/>
    </ligand>
</feature>
<dbReference type="HAMAP" id="MF_00033">
    <property type="entry name" value="MurG"/>
    <property type="match status" value="1"/>
</dbReference>
<dbReference type="EMBL" id="JBHSUS010000001">
    <property type="protein sequence ID" value="MFC6438965.1"/>
    <property type="molecule type" value="Genomic_DNA"/>
</dbReference>
<sequence>MAKTLLVMAGGTGGHVFPGLAVADALKAEGWYVHWLGTPKRMEAELVPANGYPISFVDVEGVRGNGLIRLLAAPFKLLRAVWQARKAIKQLNVDVVLGMGGFAAGPGGIAARLCGVPLVIHEQNAAAGLTNRYLAPLASKVLCGFDGAFGTNQKAQWVGNPLRPQIQPKENTHVPHQPLRILVVGGSLGALALNDALPRVLRQFGQQVEVLHQCGKGRSDVVRLAYQHAESVTVQDFIADMASAYQWADVVICRAGALTVSEIAQTGVAAIFVPLPQAVDDHQAKNALSLVNAGAALMVRQGDSFEQNLIAALQQVVAEPHTLANMAEAAKQQAKPSATLDVANICKELAGESV</sequence>
<evidence type="ECO:0000256" key="6">
    <source>
        <dbReference type="ARBA" id="ARBA00022984"/>
    </source>
</evidence>
<dbReference type="PANTHER" id="PTHR21015">
    <property type="entry name" value="UDP-N-ACETYLGLUCOSAMINE--N-ACETYLMURAMYL-(PENTAPEPTIDE) PYROPHOSPHORYL-UNDECAPRENOL N-ACETYLGLUCOSAMINE TRANSFERASE 1"/>
    <property type="match status" value="1"/>
</dbReference>
<comment type="similarity">
    <text evidence="10">Belongs to the glycosyltransferase 28 family. MurG subfamily.</text>
</comment>
<keyword evidence="14" id="KW-1185">Reference proteome</keyword>
<dbReference type="Pfam" id="PF03033">
    <property type="entry name" value="Glyco_transf_28"/>
    <property type="match status" value="1"/>
</dbReference>
<dbReference type="Gene3D" id="3.40.50.2000">
    <property type="entry name" value="Glycogen Phosphorylase B"/>
    <property type="match status" value="2"/>
</dbReference>
<organism evidence="13 14">
    <name type="scientific">Pseudobowmanella zhangzhouensis</name>
    <dbReference type="NCBI Taxonomy" id="1537679"/>
    <lineage>
        <taxon>Bacteria</taxon>
        <taxon>Pseudomonadati</taxon>
        <taxon>Pseudomonadota</taxon>
        <taxon>Gammaproteobacteria</taxon>
        <taxon>Alteromonadales</taxon>
        <taxon>Alteromonadaceae</taxon>
    </lineage>
</organism>
<keyword evidence="7 10" id="KW-0472">Membrane</keyword>
<evidence type="ECO:0000256" key="7">
    <source>
        <dbReference type="ARBA" id="ARBA00023136"/>
    </source>
</evidence>
<accession>A0ABW1XJK9</accession>
<dbReference type="RefSeq" id="WP_131259072.1">
    <property type="nucleotide sequence ID" value="NZ_JBHSUS010000001.1"/>
</dbReference>
<keyword evidence="1 10" id="KW-1003">Cell membrane</keyword>
<feature type="binding site" evidence="10">
    <location>
        <begin position="12"/>
        <end position="14"/>
    </location>
    <ligand>
        <name>UDP-N-acetyl-alpha-D-glucosamine</name>
        <dbReference type="ChEBI" id="CHEBI:57705"/>
    </ligand>
</feature>
<keyword evidence="4 10" id="KW-0808">Transferase</keyword>
<feature type="domain" description="Glycosyltransferase family 28 N-terminal" evidence="11">
    <location>
        <begin position="6"/>
        <end position="142"/>
    </location>
</feature>
<proteinExistence type="inferred from homology"/>
<evidence type="ECO:0000256" key="1">
    <source>
        <dbReference type="ARBA" id="ARBA00022475"/>
    </source>
</evidence>